<dbReference type="SUPFAM" id="SSF55729">
    <property type="entry name" value="Acyl-CoA N-acyltransferases (Nat)"/>
    <property type="match status" value="1"/>
</dbReference>
<comment type="caution">
    <text evidence="2">The sequence shown here is derived from an EMBL/GenBank/DDBJ whole genome shotgun (WGS) entry which is preliminary data.</text>
</comment>
<dbReference type="PANTHER" id="PTHR43415:SF3">
    <property type="entry name" value="GNAT-FAMILY ACETYLTRANSFERASE"/>
    <property type="match status" value="1"/>
</dbReference>
<dbReference type="Gene3D" id="3.40.630.30">
    <property type="match status" value="1"/>
</dbReference>
<dbReference type="PANTHER" id="PTHR43415">
    <property type="entry name" value="SPERMIDINE N(1)-ACETYLTRANSFERASE"/>
    <property type="match status" value="1"/>
</dbReference>
<organism evidence="2 3">
    <name type="scientific">Clostridium rhizosphaerae</name>
    <dbReference type="NCBI Taxonomy" id="2803861"/>
    <lineage>
        <taxon>Bacteria</taxon>
        <taxon>Bacillati</taxon>
        <taxon>Bacillota</taxon>
        <taxon>Clostridia</taxon>
        <taxon>Eubacteriales</taxon>
        <taxon>Clostridiaceae</taxon>
        <taxon>Clostridium</taxon>
    </lineage>
</organism>
<evidence type="ECO:0000313" key="2">
    <source>
        <dbReference type="EMBL" id="MBL4938475.1"/>
    </source>
</evidence>
<gene>
    <name evidence="2" type="ORF">JK636_22485</name>
</gene>
<reference evidence="2 3" key="1">
    <citation type="submission" date="2021-01" db="EMBL/GenBank/DDBJ databases">
        <title>Genome public.</title>
        <authorList>
            <person name="Liu C."/>
            <person name="Sun Q."/>
        </authorList>
    </citation>
    <scope>NUCLEOTIDE SEQUENCE [LARGE SCALE GENOMIC DNA]</scope>
    <source>
        <strain evidence="2 3">YIM B02515</strain>
    </source>
</reference>
<dbReference type="InterPro" id="IPR016181">
    <property type="entry name" value="Acyl_CoA_acyltransferase"/>
</dbReference>
<dbReference type="InterPro" id="IPR000182">
    <property type="entry name" value="GNAT_dom"/>
</dbReference>
<keyword evidence="3" id="KW-1185">Reference proteome</keyword>
<dbReference type="Pfam" id="PF00583">
    <property type="entry name" value="Acetyltransf_1"/>
    <property type="match status" value="1"/>
</dbReference>
<protein>
    <submittedName>
        <fullName evidence="2">GNAT family N-acetyltransferase</fullName>
    </submittedName>
</protein>
<evidence type="ECO:0000259" key="1">
    <source>
        <dbReference type="PROSITE" id="PS51186"/>
    </source>
</evidence>
<evidence type="ECO:0000313" key="3">
    <source>
        <dbReference type="Proteomes" id="UP000632377"/>
    </source>
</evidence>
<dbReference type="Proteomes" id="UP000632377">
    <property type="component" value="Unassembled WGS sequence"/>
</dbReference>
<accession>A0ABS1TGI7</accession>
<name>A0ABS1TGI7_9CLOT</name>
<dbReference type="RefSeq" id="WP_202751215.1">
    <property type="nucleotide sequence ID" value="NZ_JAESWC010000023.1"/>
</dbReference>
<dbReference type="PROSITE" id="PS51186">
    <property type="entry name" value="GNAT"/>
    <property type="match status" value="1"/>
</dbReference>
<dbReference type="EMBL" id="JAESWC010000023">
    <property type="protein sequence ID" value="MBL4938475.1"/>
    <property type="molecule type" value="Genomic_DNA"/>
</dbReference>
<proteinExistence type="predicted"/>
<dbReference type="CDD" id="cd04301">
    <property type="entry name" value="NAT_SF"/>
    <property type="match status" value="1"/>
</dbReference>
<feature type="domain" description="N-acetyltransferase" evidence="1">
    <location>
        <begin position="16"/>
        <end position="181"/>
    </location>
</feature>
<sequence>MGSFEEIKYMCKDKNIVIRSAGVDDAEELIELIRKIDNETTFLLREPDEFTMTLEKEREFLEDKLSNDRELFIIAEVDGKIAGTCGLHGSSRKRLIHSRILGIALAKEFWGIGIGTRLMKAAINWTKDNGFLRITLEVDTKNYRGISLYTKMGFEVEGTFIKDKKLADGTFTNSYAMALLL</sequence>